<name>X1BFI1_9ZZZZ</name>
<evidence type="ECO:0008006" key="2">
    <source>
        <dbReference type="Google" id="ProtNLM"/>
    </source>
</evidence>
<comment type="caution">
    <text evidence="1">The sequence shown here is derived from an EMBL/GenBank/DDBJ whole genome shotgun (WGS) entry which is preliminary data.</text>
</comment>
<gene>
    <name evidence="1" type="ORF">S01H4_21828</name>
</gene>
<sequence>MDENKMLNSFKKIYDRGIIDIKNYFTFYSLQNYNNKLTECILNKISNKKMIGTQLTAGKDSRAILSILLKNKIKPDIITKIPDKKLPWNIYDVETAKKISNDFNLNFITIKNKEYPEKIIDQYDIIIGGLFMSEFADNRFIWLPVIDKRIVDFENSSFSKDGVHYYPMIETRVLAAAMQIPFYLRVGGFVNRYTIKKNMKSLINYPFNGGRTYRW</sequence>
<evidence type="ECO:0000313" key="1">
    <source>
        <dbReference type="EMBL" id="GAG82873.1"/>
    </source>
</evidence>
<dbReference type="EMBL" id="BART01009935">
    <property type="protein sequence ID" value="GAG82873.1"/>
    <property type="molecule type" value="Genomic_DNA"/>
</dbReference>
<protein>
    <recommendedName>
        <fullName evidence="2">Phosphoadenosine phosphosulphate reductase domain-containing protein</fullName>
    </recommendedName>
</protein>
<organism evidence="1">
    <name type="scientific">marine sediment metagenome</name>
    <dbReference type="NCBI Taxonomy" id="412755"/>
    <lineage>
        <taxon>unclassified sequences</taxon>
        <taxon>metagenomes</taxon>
        <taxon>ecological metagenomes</taxon>
    </lineage>
</organism>
<dbReference type="SUPFAM" id="SSF52402">
    <property type="entry name" value="Adenine nucleotide alpha hydrolases-like"/>
    <property type="match status" value="1"/>
</dbReference>
<dbReference type="AlphaFoldDB" id="X1BFI1"/>
<reference evidence="1" key="1">
    <citation type="journal article" date="2014" name="Front. Microbiol.">
        <title>High frequency of phylogenetically diverse reductive dehalogenase-homologous genes in deep subseafloor sedimentary metagenomes.</title>
        <authorList>
            <person name="Kawai M."/>
            <person name="Futagami T."/>
            <person name="Toyoda A."/>
            <person name="Takaki Y."/>
            <person name="Nishi S."/>
            <person name="Hori S."/>
            <person name="Arai W."/>
            <person name="Tsubouchi T."/>
            <person name="Morono Y."/>
            <person name="Uchiyama I."/>
            <person name="Ito T."/>
            <person name="Fujiyama A."/>
            <person name="Inagaki F."/>
            <person name="Takami H."/>
        </authorList>
    </citation>
    <scope>NUCLEOTIDE SEQUENCE</scope>
    <source>
        <strain evidence="1">Expedition CK06-06</strain>
    </source>
</reference>
<accession>X1BFI1</accession>
<proteinExistence type="predicted"/>